<dbReference type="SMART" id="SM00382">
    <property type="entry name" value="AAA"/>
    <property type="match status" value="1"/>
</dbReference>
<dbReference type="InterPro" id="IPR017871">
    <property type="entry name" value="ABC_transporter-like_CS"/>
</dbReference>
<evidence type="ECO:0000256" key="2">
    <source>
        <dbReference type="ARBA" id="ARBA00022448"/>
    </source>
</evidence>
<evidence type="ECO:0000256" key="4">
    <source>
        <dbReference type="ARBA" id="ARBA00022840"/>
    </source>
</evidence>
<evidence type="ECO:0000256" key="1">
    <source>
        <dbReference type="ARBA" id="ARBA00005417"/>
    </source>
</evidence>
<keyword evidence="5" id="KW-0029">Amino-acid transport</keyword>
<dbReference type="PANTHER" id="PTHR43820">
    <property type="entry name" value="HIGH-AFFINITY BRANCHED-CHAIN AMINO ACID TRANSPORT ATP-BINDING PROTEIN LIVF"/>
    <property type="match status" value="1"/>
</dbReference>
<dbReference type="RefSeq" id="WP_089015611.1">
    <property type="nucleotide sequence ID" value="NZ_LT607754.1"/>
</dbReference>
<evidence type="ECO:0000256" key="5">
    <source>
        <dbReference type="ARBA" id="ARBA00022970"/>
    </source>
</evidence>
<dbReference type="GO" id="GO:0015807">
    <property type="term" value="P:L-amino acid transport"/>
    <property type="evidence" value="ECO:0007669"/>
    <property type="project" value="TreeGrafter"/>
</dbReference>
<dbReference type="PANTHER" id="PTHR43820:SF4">
    <property type="entry name" value="HIGH-AFFINITY BRANCHED-CHAIN AMINO ACID TRANSPORT ATP-BINDING PROTEIN LIVF"/>
    <property type="match status" value="1"/>
</dbReference>
<keyword evidence="4 7" id="KW-0067">ATP-binding</keyword>
<dbReference type="Pfam" id="PF00005">
    <property type="entry name" value="ABC_tran"/>
    <property type="match status" value="1"/>
</dbReference>
<protein>
    <submittedName>
        <fullName evidence="7">Branched-chain amino acid transport system ATP-binding protein</fullName>
    </submittedName>
</protein>
<keyword evidence="8" id="KW-1185">Reference proteome</keyword>
<organism evidence="7 8">
    <name type="scientific">Micromonospora inositola</name>
    <dbReference type="NCBI Taxonomy" id="47865"/>
    <lineage>
        <taxon>Bacteria</taxon>
        <taxon>Bacillati</taxon>
        <taxon>Actinomycetota</taxon>
        <taxon>Actinomycetes</taxon>
        <taxon>Micromonosporales</taxon>
        <taxon>Micromonosporaceae</taxon>
        <taxon>Micromonospora</taxon>
    </lineage>
</organism>
<dbReference type="InterPro" id="IPR052156">
    <property type="entry name" value="BCAA_Transport_ATP-bd_LivF"/>
</dbReference>
<keyword evidence="2" id="KW-0813">Transport</keyword>
<dbReference type="GO" id="GO:0015658">
    <property type="term" value="F:branched-chain amino acid transmembrane transporter activity"/>
    <property type="evidence" value="ECO:0007669"/>
    <property type="project" value="TreeGrafter"/>
</dbReference>
<evidence type="ECO:0000259" key="6">
    <source>
        <dbReference type="PROSITE" id="PS50893"/>
    </source>
</evidence>
<dbReference type="InterPro" id="IPR003439">
    <property type="entry name" value="ABC_transporter-like_ATP-bd"/>
</dbReference>
<dbReference type="InterPro" id="IPR003593">
    <property type="entry name" value="AAA+_ATPase"/>
</dbReference>
<proteinExistence type="inferred from homology"/>
<dbReference type="GO" id="GO:0016887">
    <property type="term" value="F:ATP hydrolysis activity"/>
    <property type="evidence" value="ECO:0007669"/>
    <property type="project" value="InterPro"/>
</dbReference>
<accession>A0A1C5K6F9</accession>
<name>A0A1C5K6F9_9ACTN</name>
<evidence type="ECO:0000313" key="8">
    <source>
        <dbReference type="Proteomes" id="UP000198221"/>
    </source>
</evidence>
<dbReference type="PROSITE" id="PS50893">
    <property type="entry name" value="ABC_TRANSPORTER_2"/>
    <property type="match status" value="1"/>
</dbReference>
<evidence type="ECO:0000256" key="3">
    <source>
        <dbReference type="ARBA" id="ARBA00022741"/>
    </source>
</evidence>
<dbReference type="SUPFAM" id="SSF52540">
    <property type="entry name" value="P-loop containing nucleoside triphosphate hydrolases"/>
    <property type="match status" value="1"/>
</dbReference>
<gene>
    <name evidence="7" type="ORF">GA0070613_6444</name>
</gene>
<keyword evidence="3" id="KW-0547">Nucleotide-binding</keyword>
<dbReference type="Gene3D" id="3.40.50.300">
    <property type="entry name" value="P-loop containing nucleotide triphosphate hydrolases"/>
    <property type="match status" value="1"/>
</dbReference>
<reference evidence="8" key="1">
    <citation type="submission" date="2016-06" db="EMBL/GenBank/DDBJ databases">
        <authorList>
            <person name="Varghese N."/>
            <person name="Submissions Spin"/>
        </authorList>
    </citation>
    <scope>NUCLEOTIDE SEQUENCE [LARGE SCALE GENOMIC DNA]</scope>
    <source>
        <strain evidence="8">DSM 43819</strain>
    </source>
</reference>
<dbReference type="AlphaFoldDB" id="A0A1C5K6F9"/>
<sequence length="233" mass="24988">MTIAIEKLAASYRQGQHVLADIDLTVDAGRMVLVLGHNGAGKTTLLNCVYGIHNLSGGRVTLDGQPLAAGTQSRTEHGIAFIPSEHACFMGLTVTENLLVAASAVRSDKTARAQAIENAFSNFPALKDKRAALAGSLSGGQRRMLAVGMAIAQQPRYLLMDEPSLGLAPRIVEDLYESIAKLRVEMNLGVVVVEQSVNPTLLRADAVHVIRTGRQVFSGTGEDFARQDLWELL</sequence>
<dbReference type="InterPro" id="IPR027417">
    <property type="entry name" value="P-loop_NTPase"/>
</dbReference>
<dbReference type="Proteomes" id="UP000198221">
    <property type="component" value="Chromosome I"/>
</dbReference>
<dbReference type="GO" id="GO:0005524">
    <property type="term" value="F:ATP binding"/>
    <property type="evidence" value="ECO:0007669"/>
    <property type="project" value="UniProtKB-KW"/>
</dbReference>
<dbReference type="EMBL" id="LT607754">
    <property type="protein sequence ID" value="SCG78026.1"/>
    <property type="molecule type" value="Genomic_DNA"/>
</dbReference>
<evidence type="ECO:0000313" key="7">
    <source>
        <dbReference type="EMBL" id="SCG78026.1"/>
    </source>
</evidence>
<dbReference type="OrthoDB" id="3463137at2"/>
<comment type="similarity">
    <text evidence="1">Belongs to the ABC transporter superfamily.</text>
</comment>
<feature type="domain" description="ABC transporter" evidence="6">
    <location>
        <begin position="3"/>
        <end position="232"/>
    </location>
</feature>
<dbReference type="PROSITE" id="PS00211">
    <property type="entry name" value="ABC_TRANSPORTER_1"/>
    <property type="match status" value="1"/>
</dbReference>